<proteinExistence type="predicted"/>
<dbReference type="InParanoid" id="A0A0G4GMY0"/>
<protein>
    <submittedName>
        <fullName evidence="2">Uncharacterized protein</fullName>
    </submittedName>
</protein>
<evidence type="ECO:0000313" key="2">
    <source>
        <dbReference type="EMBL" id="CEM31485.1"/>
    </source>
</evidence>
<organism evidence="2 3">
    <name type="scientific">Vitrella brassicaformis (strain CCMP3155)</name>
    <dbReference type="NCBI Taxonomy" id="1169540"/>
    <lineage>
        <taxon>Eukaryota</taxon>
        <taxon>Sar</taxon>
        <taxon>Alveolata</taxon>
        <taxon>Colpodellida</taxon>
        <taxon>Vitrellaceae</taxon>
        <taxon>Vitrella</taxon>
    </lineage>
</organism>
<feature type="region of interest" description="Disordered" evidence="1">
    <location>
        <begin position="1"/>
        <end position="34"/>
    </location>
</feature>
<evidence type="ECO:0000313" key="3">
    <source>
        <dbReference type="Proteomes" id="UP000041254"/>
    </source>
</evidence>
<keyword evidence="3" id="KW-1185">Reference proteome</keyword>
<accession>A0A0G4GMY0</accession>
<dbReference type="AlphaFoldDB" id="A0A0G4GMY0"/>
<dbReference type="InterPro" id="IPR046357">
    <property type="entry name" value="PPIase_dom_sf"/>
</dbReference>
<dbReference type="GO" id="GO:0003755">
    <property type="term" value="F:peptidyl-prolyl cis-trans isomerase activity"/>
    <property type="evidence" value="ECO:0007669"/>
    <property type="project" value="InterPro"/>
</dbReference>
<dbReference type="OrthoDB" id="77911at2759"/>
<dbReference type="VEuPathDB" id="CryptoDB:Vbra_6304"/>
<dbReference type="Gene3D" id="3.10.50.40">
    <property type="match status" value="1"/>
</dbReference>
<dbReference type="PhylomeDB" id="A0A0G4GMY0"/>
<dbReference type="EMBL" id="CDMY01000720">
    <property type="protein sequence ID" value="CEM31485.1"/>
    <property type="molecule type" value="Genomic_DNA"/>
</dbReference>
<evidence type="ECO:0000256" key="1">
    <source>
        <dbReference type="SAM" id="MobiDB-lite"/>
    </source>
</evidence>
<name>A0A0G4GMY0_VITBC</name>
<reference evidence="2 3" key="1">
    <citation type="submission" date="2014-11" db="EMBL/GenBank/DDBJ databases">
        <authorList>
            <person name="Zhu J."/>
            <person name="Qi W."/>
            <person name="Song R."/>
        </authorList>
    </citation>
    <scope>NUCLEOTIDE SEQUENCE [LARGE SCALE GENOMIC DNA]</scope>
</reference>
<sequence>MLEAPHTLTDLTDVSVPPAAAPPDTCATKQGHHPLQRRTSEILMSTSAGESEPFASLPSGVSYRIVTEGSGPSPNLDSTVKFDQIEWLDAFDSPNRGEDRGDEIRVSELSAEWEREAMTHMRVGEVRRIVLPPGMYFYDRPAFVELRLLAIVR</sequence>
<dbReference type="Proteomes" id="UP000041254">
    <property type="component" value="Unassembled WGS sequence"/>
</dbReference>
<gene>
    <name evidence="2" type="ORF">Vbra_6304</name>
</gene>
<dbReference type="SUPFAM" id="SSF54534">
    <property type="entry name" value="FKBP-like"/>
    <property type="match status" value="1"/>
</dbReference>